<sequence>MTQVLETTEKQVQSLPNRKDVPQHLTWDMTALYATPEDFYADLDKASELTDELTSESMLTLTDGNSIIRLLQTYESYLTILSKAGTYAGAQSAVDMSDSELQIRARDFDSKVAQLNSQTAIVEQTLKQADELLIKQAMVDNDKYRPFLSDLLAQKPYTLSLELETALISLSPVLDLPYQNYEQCKLADMSFDDFEAKGQTYPLSFSTFENEYETAVDTEFRRNAFKAFSKRLRESQHTIASNYLTQVKKEKIMADMRGYDSVFDYLLHDQKVSREVYDEHIDTIMQHLAPPMRRYAKLLQQANGIDKMTFADLKVPLDANFVTQVSIDEAKQYCLDALSLLGADYTDMVQRSFDERWYDFAQNKGKITGGFCASPYGEHSYVLMSWTQNLGDVFTLIHEIGHAGHLYNAGQYQNYLSYEPSLYFIEAPSTCNELLLGHHLLQQNTDDKAFQRYVVSSLLSNTYYHNFVTHYLEAHFQREVYRAVDAGKNLSTDDLHQLMQSTLQQFWGEEVEIDEDAALTWMRQPHYYLGLYSYTYSAGLSIATQLFKKLRKGEDVIEDWLEVLRAGGTKTPAELAQMIGVDITDNATLIDSISFIEELIDQAVGLTEQLK</sequence>
<keyword evidence="2 6" id="KW-0479">Metal-binding</keyword>
<dbReference type="Pfam" id="PF01432">
    <property type="entry name" value="Peptidase_M3"/>
    <property type="match status" value="1"/>
</dbReference>
<dbReference type="GO" id="GO:0006508">
    <property type="term" value="P:proteolysis"/>
    <property type="evidence" value="ECO:0007669"/>
    <property type="project" value="UniProtKB-KW"/>
</dbReference>
<evidence type="ECO:0000313" key="9">
    <source>
        <dbReference type="EMBL" id="SJM37229.1"/>
    </source>
</evidence>
<dbReference type="GO" id="GO:0006518">
    <property type="term" value="P:peptide metabolic process"/>
    <property type="evidence" value="ECO:0007669"/>
    <property type="project" value="TreeGrafter"/>
</dbReference>
<feature type="domain" description="Oligopeptidase F N-terminal" evidence="8">
    <location>
        <begin position="137"/>
        <end position="191"/>
    </location>
</feature>
<comment type="similarity">
    <text evidence="6">Belongs to the peptidase M3B family.</text>
</comment>
<dbReference type="EMBL" id="FUGD01000076">
    <property type="protein sequence ID" value="SJM37229.1"/>
    <property type="molecule type" value="Genomic_DNA"/>
</dbReference>
<gene>
    <name evidence="9" type="primary">pepF1</name>
    <name evidence="9" type="ORF">A1019T_01201</name>
</gene>
<dbReference type="InterPro" id="IPR045090">
    <property type="entry name" value="Pept_M3A_M3B"/>
</dbReference>
<dbReference type="RefSeq" id="WP_077448625.1">
    <property type="nucleotide sequence ID" value="NZ_FUGD01000076.1"/>
</dbReference>
<keyword evidence="10" id="KW-1185">Reference proteome</keyword>
<dbReference type="CDD" id="cd09609">
    <property type="entry name" value="M3B_PepF"/>
    <property type="match status" value="1"/>
</dbReference>
<dbReference type="InterPro" id="IPR042088">
    <property type="entry name" value="OligoPept_F_C"/>
</dbReference>
<dbReference type="Proteomes" id="UP000188169">
    <property type="component" value="Unassembled WGS sequence"/>
</dbReference>
<dbReference type="InterPro" id="IPR001567">
    <property type="entry name" value="Pept_M3A_M3B_dom"/>
</dbReference>
<evidence type="ECO:0000256" key="6">
    <source>
        <dbReference type="RuleBase" id="RU368091"/>
    </source>
</evidence>
<dbReference type="SUPFAM" id="SSF55486">
    <property type="entry name" value="Metalloproteases ('zincins'), catalytic domain"/>
    <property type="match status" value="1"/>
</dbReference>
<keyword evidence="5 6" id="KW-0482">Metalloprotease</keyword>
<evidence type="ECO:0000313" key="10">
    <source>
        <dbReference type="Proteomes" id="UP000188169"/>
    </source>
</evidence>
<dbReference type="InterPro" id="IPR004438">
    <property type="entry name" value="Peptidase_M3B"/>
</dbReference>
<evidence type="ECO:0000256" key="4">
    <source>
        <dbReference type="ARBA" id="ARBA00022833"/>
    </source>
</evidence>
<dbReference type="OrthoDB" id="9766487at2"/>
<comment type="cofactor">
    <cofactor evidence="6">
        <name>Zn(2+)</name>
        <dbReference type="ChEBI" id="CHEBI:29105"/>
    </cofactor>
    <text evidence="6">Binds 1 zinc ion.</text>
</comment>
<dbReference type="GO" id="GO:0004222">
    <property type="term" value="F:metalloendopeptidase activity"/>
    <property type="evidence" value="ECO:0007669"/>
    <property type="project" value="UniProtKB-UniRule"/>
</dbReference>
<dbReference type="GO" id="GO:0046872">
    <property type="term" value="F:metal ion binding"/>
    <property type="evidence" value="ECO:0007669"/>
    <property type="project" value="UniProtKB-UniRule"/>
</dbReference>
<dbReference type="Pfam" id="PF08439">
    <property type="entry name" value="Peptidase_M3_N"/>
    <property type="match status" value="1"/>
</dbReference>
<dbReference type="AlphaFoldDB" id="A0A1R4EFQ4"/>
<dbReference type="NCBIfam" id="TIGR00181">
    <property type="entry name" value="pepF"/>
    <property type="match status" value="1"/>
</dbReference>
<dbReference type="EC" id="3.4.24.-" evidence="6"/>
<evidence type="ECO:0000259" key="8">
    <source>
        <dbReference type="Pfam" id="PF08439"/>
    </source>
</evidence>
<proteinExistence type="inferred from homology"/>
<protein>
    <recommendedName>
        <fullName evidence="6">Oligopeptidase F</fullName>
        <ecNumber evidence="6">3.4.24.-</ecNumber>
    </recommendedName>
</protein>
<keyword evidence="3 6" id="KW-0378">Hydrolase</keyword>
<dbReference type="InterPro" id="IPR034009">
    <property type="entry name" value="M3B_PepF_4"/>
</dbReference>
<reference evidence="10" key="1">
    <citation type="submission" date="2017-02" db="EMBL/GenBank/DDBJ databases">
        <authorList>
            <person name="Mornico D."/>
        </authorList>
    </citation>
    <scope>NUCLEOTIDE SEQUENCE [LARGE SCALE GENOMIC DNA]</scope>
</reference>
<evidence type="ECO:0000256" key="3">
    <source>
        <dbReference type="ARBA" id="ARBA00022801"/>
    </source>
</evidence>
<name>A0A1R4EFQ4_9GAMM</name>
<keyword evidence="4 6" id="KW-0862">Zinc</keyword>
<accession>A0A1R4EFQ4</accession>
<comment type="function">
    <text evidence="6">Has oligopeptidase activity and degrades a variety of small bioactive peptides.</text>
</comment>
<dbReference type="InterPro" id="IPR013647">
    <property type="entry name" value="OligopepF_N_dom"/>
</dbReference>
<evidence type="ECO:0000256" key="1">
    <source>
        <dbReference type="ARBA" id="ARBA00022670"/>
    </source>
</evidence>
<keyword evidence="1 6" id="KW-0645">Protease</keyword>
<evidence type="ECO:0000256" key="2">
    <source>
        <dbReference type="ARBA" id="ARBA00022723"/>
    </source>
</evidence>
<dbReference type="Gene3D" id="1.10.1370.20">
    <property type="entry name" value="Oligoendopeptidase f, C-terminal domain"/>
    <property type="match status" value="1"/>
</dbReference>
<evidence type="ECO:0000259" key="7">
    <source>
        <dbReference type="Pfam" id="PF01432"/>
    </source>
</evidence>
<dbReference type="Gene3D" id="1.20.140.70">
    <property type="entry name" value="Oligopeptidase f, N-terminal domain"/>
    <property type="match status" value="1"/>
</dbReference>
<feature type="domain" description="Peptidase M3A/M3B catalytic" evidence="7">
    <location>
        <begin position="216"/>
        <end position="593"/>
    </location>
</feature>
<evidence type="ECO:0000256" key="5">
    <source>
        <dbReference type="ARBA" id="ARBA00023049"/>
    </source>
</evidence>
<organism evidence="9 10">
    <name type="scientific">Psychrobacter pasteurii</name>
    <dbReference type="NCBI Taxonomy" id="1945520"/>
    <lineage>
        <taxon>Bacteria</taxon>
        <taxon>Pseudomonadati</taxon>
        <taxon>Pseudomonadota</taxon>
        <taxon>Gammaproteobacteria</taxon>
        <taxon>Moraxellales</taxon>
        <taxon>Moraxellaceae</taxon>
        <taxon>Psychrobacter</taxon>
    </lineage>
</organism>
<dbReference type="PANTHER" id="PTHR11804:SF45">
    <property type="entry name" value="SIMILAR TO OLIGOENDOPEPTIDASE"/>
    <property type="match status" value="1"/>
</dbReference>
<dbReference type="PANTHER" id="PTHR11804">
    <property type="entry name" value="PROTEASE M3 THIMET OLIGOPEPTIDASE-RELATED"/>
    <property type="match status" value="1"/>
</dbReference>